<name>A0A4S3JJN2_9EURO</name>
<evidence type="ECO:0000313" key="2">
    <source>
        <dbReference type="Proteomes" id="UP000308092"/>
    </source>
</evidence>
<dbReference type="AlphaFoldDB" id="A0A4S3JJN2"/>
<dbReference type="EMBL" id="SOSA01000190">
    <property type="protein sequence ID" value="THC94768.1"/>
    <property type="molecule type" value="Genomic_DNA"/>
</dbReference>
<organism evidence="1 2">
    <name type="scientific">Aspergillus tanneri</name>
    <dbReference type="NCBI Taxonomy" id="1220188"/>
    <lineage>
        <taxon>Eukaryota</taxon>
        <taxon>Fungi</taxon>
        <taxon>Dikarya</taxon>
        <taxon>Ascomycota</taxon>
        <taxon>Pezizomycotina</taxon>
        <taxon>Eurotiomycetes</taxon>
        <taxon>Eurotiomycetidae</taxon>
        <taxon>Eurotiales</taxon>
        <taxon>Aspergillaceae</taxon>
        <taxon>Aspergillus</taxon>
        <taxon>Aspergillus subgen. Circumdati</taxon>
    </lineage>
</organism>
<keyword evidence="2" id="KW-1185">Reference proteome</keyword>
<comment type="caution">
    <text evidence="1">The sequence shown here is derived from an EMBL/GenBank/DDBJ whole genome shotgun (WGS) entry which is preliminary data.</text>
</comment>
<reference evidence="1 2" key="1">
    <citation type="submission" date="2019-03" db="EMBL/GenBank/DDBJ databases">
        <title>The genome sequence of a newly discovered highly antifungal drug resistant Aspergillus species, Aspergillus tanneri NIH 1004.</title>
        <authorList>
            <person name="Mounaud S."/>
            <person name="Singh I."/>
            <person name="Joardar V."/>
            <person name="Pakala S."/>
            <person name="Pakala S."/>
            <person name="Venepally P."/>
            <person name="Hoover J."/>
            <person name="Nierman W."/>
            <person name="Chung J."/>
            <person name="Losada L."/>
        </authorList>
    </citation>
    <scope>NUCLEOTIDE SEQUENCE [LARGE SCALE GENOMIC DNA]</scope>
    <source>
        <strain evidence="1 2">NIH1004</strain>
    </source>
</reference>
<protein>
    <submittedName>
        <fullName evidence="1">Uncharacterized protein</fullName>
    </submittedName>
</protein>
<sequence length="35" mass="3695">MTFAPTTSSLMHQKFVVIGVVDSLIRAFGGLGARS</sequence>
<dbReference type="Proteomes" id="UP000308092">
    <property type="component" value="Unassembled WGS sequence"/>
</dbReference>
<accession>A0A4S3JJN2</accession>
<evidence type="ECO:0000313" key="1">
    <source>
        <dbReference type="EMBL" id="THC94768.1"/>
    </source>
</evidence>
<proteinExistence type="predicted"/>
<gene>
    <name evidence="1" type="ORF">EYZ11_005760</name>
</gene>
<dbReference type="VEuPathDB" id="FungiDB:EYZ11_005760"/>